<dbReference type="Gene3D" id="3.40.50.2300">
    <property type="match status" value="1"/>
</dbReference>
<feature type="domain" description="Response regulatory" evidence="2">
    <location>
        <begin position="3"/>
        <end position="120"/>
    </location>
</feature>
<keyword evidence="1" id="KW-0597">Phosphoprotein</keyword>
<dbReference type="STRING" id="442899.SAMN05720591_1399"/>
<reference evidence="4 5" key="1">
    <citation type="submission" date="2019-07" db="EMBL/GenBank/DDBJ databases">
        <title>Whole genome shotgun sequence of Halolactibacillus alkaliphilus NBRC 103919.</title>
        <authorList>
            <person name="Hosoyama A."/>
            <person name="Uohara A."/>
            <person name="Ohji S."/>
            <person name="Ichikawa N."/>
        </authorList>
    </citation>
    <scope>NUCLEOTIDE SEQUENCE [LARGE SCALE GENOMIC DNA]</scope>
    <source>
        <strain evidence="4 5">NBRC 103919</strain>
    </source>
</reference>
<dbReference type="OrthoDB" id="3190595at2"/>
<sequence length="236" mass="27769">MIKIAIVEDEALYHEQLEAFLTRFQNEKEQPLEWSVYTDGDQFITHYTSQFDIILLDIQMPLMDGMTVAEEIRRIDQQVVIIFITNMTQYAIKGYAVDALDYVLKPISYFQFKERLQKAMDRLEQKASRFITLKIKGGVVRLELNDIYYIESRGHQLIFYTKEGDVETSGAIKHYENDFKEEGFYRVHKGYIVNLHYVQGINDSFVVMKSMELPIGRTKKKGFLEALTKYWGERSI</sequence>
<feature type="domain" description="HTH LytTR-type" evidence="3">
    <location>
        <begin position="131"/>
        <end position="229"/>
    </location>
</feature>
<dbReference type="InterPro" id="IPR007492">
    <property type="entry name" value="LytTR_DNA-bd_dom"/>
</dbReference>
<dbReference type="SMART" id="SM00448">
    <property type="entry name" value="REC"/>
    <property type="match status" value="1"/>
</dbReference>
<evidence type="ECO:0000259" key="2">
    <source>
        <dbReference type="PROSITE" id="PS50110"/>
    </source>
</evidence>
<proteinExistence type="predicted"/>
<dbReference type="SMART" id="SM00850">
    <property type="entry name" value="LytTR"/>
    <property type="match status" value="1"/>
</dbReference>
<comment type="caution">
    <text evidence="4">The sequence shown here is derived from an EMBL/GenBank/DDBJ whole genome shotgun (WGS) entry which is preliminary data.</text>
</comment>
<dbReference type="GO" id="GO:0000156">
    <property type="term" value="F:phosphorelay response regulator activity"/>
    <property type="evidence" value="ECO:0007669"/>
    <property type="project" value="InterPro"/>
</dbReference>
<dbReference type="Pfam" id="PF04397">
    <property type="entry name" value="LytTR"/>
    <property type="match status" value="1"/>
</dbReference>
<dbReference type="Pfam" id="PF00072">
    <property type="entry name" value="Response_reg"/>
    <property type="match status" value="1"/>
</dbReference>
<accession>A0A511X4E1</accession>
<dbReference type="SUPFAM" id="SSF52172">
    <property type="entry name" value="CheY-like"/>
    <property type="match status" value="1"/>
</dbReference>
<protein>
    <submittedName>
        <fullName evidence="4">DNA-binding response regulator</fullName>
    </submittedName>
</protein>
<dbReference type="PROSITE" id="PS50110">
    <property type="entry name" value="RESPONSE_REGULATORY"/>
    <property type="match status" value="1"/>
</dbReference>
<dbReference type="EMBL" id="BJYE01000042">
    <property type="protein sequence ID" value="GEN57817.1"/>
    <property type="molecule type" value="Genomic_DNA"/>
</dbReference>
<dbReference type="InterPro" id="IPR011006">
    <property type="entry name" value="CheY-like_superfamily"/>
</dbReference>
<dbReference type="Gene3D" id="2.40.50.1020">
    <property type="entry name" value="LytTr DNA-binding domain"/>
    <property type="match status" value="1"/>
</dbReference>
<evidence type="ECO:0000259" key="3">
    <source>
        <dbReference type="PROSITE" id="PS50930"/>
    </source>
</evidence>
<keyword evidence="4" id="KW-0238">DNA-binding</keyword>
<dbReference type="InterPro" id="IPR046947">
    <property type="entry name" value="LytR-like"/>
</dbReference>
<dbReference type="PROSITE" id="PS50930">
    <property type="entry name" value="HTH_LYTTR"/>
    <property type="match status" value="1"/>
</dbReference>
<organism evidence="4 5">
    <name type="scientific">Halolactibacillus alkaliphilus</name>
    <dbReference type="NCBI Taxonomy" id="442899"/>
    <lineage>
        <taxon>Bacteria</taxon>
        <taxon>Bacillati</taxon>
        <taxon>Bacillota</taxon>
        <taxon>Bacilli</taxon>
        <taxon>Bacillales</taxon>
        <taxon>Bacillaceae</taxon>
        <taxon>Halolactibacillus</taxon>
    </lineage>
</organism>
<dbReference type="PANTHER" id="PTHR37299:SF1">
    <property type="entry name" value="STAGE 0 SPORULATION PROTEIN A HOMOLOG"/>
    <property type="match status" value="1"/>
</dbReference>
<dbReference type="InterPro" id="IPR001789">
    <property type="entry name" value="Sig_transdc_resp-reg_receiver"/>
</dbReference>
<dbReference type="RefSeq" id="WP_089803480.1">
    <property type="nucleotide sequence ID" value="NZ_BJYE01000042.1"/>
</dbReference>
<evidence type="ECO:0000256" key="1">
    <source>
        <dbReference type="PROSITE-ProRule" id="PRU00169"/>
    </source>
</evidence>
<dbReference type="GO" id="GO:0003677">
    <property type="term" value="F:DNA binding"/>
    <property type="evidence" value="ECO:0007669"/>
    <property type="project" value="UniProtKB-KW"/>
</dbReference>
<dbReference type="PANTHER" id="PTHR37299">
    <property type="entry name" value="TRANSCRIPTIONAL REGULATOR-RELATED"/>
    <property type="match status" value="1"/>
</dbReference>
<evidence type="ECO:0000313" key="4">
    <source>
        <dbReference type="EMBL" id="GEN57817.1"/>
    </source>
</evidence>
<keyword evidence="5" id="KW-1185">Reference proteome</keyword>
<gene>
    <name evidence="4" type="ORF">HAL01_22810</name>
</gene>
<dbReference type="Proteomes" id="UP000321400">
    <property type="component" value="Unassembled WGS sequence"/>
</dbReference>
<name>A0A511X4E1_9BACI</name>
<evidence type="ECO:0000313" key="5">
    <source>
        <dbReference type="Proteomes" id="UP000321400"/>
    </source>
</evidence>
<feature type="modified residue" description="4-aspartylphosphate" evidence="1">
    <location>
        <position position="57"/>
    </location>
</feature>
<dbReference type="AlphaFoldDB" id="A0A511X4E1"/>